<dbReference type="AlphaFoldDB" id="A0AAP0KA71"/>
<proteinExistence type="predicted"/>
<dbReference type="EMBL" id="JBBNAG010000003">
    <property type="protein sequence ID" value="KAK9148220.1"/>
    <property type="molecule type" value="Genomic_DNA"/>
</dbReference>
<keyword evidence="3" id="KW-1185">Reference proteome</keyword>
<evidence type="ECO:0000313" key="2">
    <source>
        <dbReference type="EMBL" id="KAK9148220.1"/>
    </source>
</evidence>
<sequence length="154" mass="16922">MHYMDRYDYLRQFAGDLVRDESEDVYHFGDGLRPDIGYYVVSSGARTCTEIYERALAHETYYLGRVADGRAPGPILSAEQASEYERRRQRGKGARGWNRGSQGSRQATPPLDVPPISSIASAQSTVGRLPLPPPIRPALPAPIVPALPAPQASL</sequence>
<name>A0AAP0KA71_9MAGN</name>
<comment type="caution">
    <text evidence="2">The sequence shown here is derived from an EMBL/GenBank/DDBJ whole genome shotgun (WGS) entry which is preliminary data.</text>
</comment>
<evidence type="ECO:0000313" key="3">
    <source>
        <dbReference type="Proteomes" id="UP001419268"/>
    </source>
</evidence>
<accession>A0AAP0KA71</accession>
<reference evidence="2 3" key="1">
    <citation type="submission" date="2024-01" db="EMBL/GenBank/DDBJ databases">
        <title>Genome assemblies of Stephania.</title>
        <authorList>
            <person name="Yang L."/>
        </authorList>
    </citation>
    <scope>NUCLEOTIDE SEQUENCE [LARGE SCALE GENOMIC DNA]</scope>
    <source>
        <strain evidence="2">JXDWG</strain>
        <tissue evidence="2">Leaf</tissue>
    </source>
</reference>
<feature type="region of interest" description="Disordered" evidence="1">
    <location>
        <begin position="69"/>
        <end position="117"/>
    </location>
</feature>
<dbReference type="Proteomes" id="UP001419268">
    <property type="component" value="Unassembled WGS sequence"/>
</dbReference>
<evidence type="ECO:0000256" key="1">
    <source>
        <dbReference type="SAM" id="MobiDB-lite"/>
    </source>
</evidence>
<gene>
    <name evidence="2" type="ORF">Scep_006977</name>
</gene>
<protein>
    <submittedName>
        <fullName evidence="2">Uncharacterized protein</fullName>
    </submittedName>
</protein>
<organism evidence="2 3">
    <name type="scientific">Stephania cephalantha</name>
    <dbReference type="NCBI Taxonomy" id="152367"/>
    <lineage>
        <taxon>Eukaryota</taxon>
        <taxon>Viridiplantae</taxon>
        <taxon>Streptophyta</taxon>
        <taxon>Embryophyta</taxon>
        <taxon>Tracheophyta</taxon>
        <taxon>Spermatophyta</taxon>
        <taxon>Magnoliopsida</taxon>
        <taxon>Ranunculales</taxon>
        <taxon>Menispermaceae</taxon>
        <taxon>Menispermoideae</taxon>
        <taxon>Cissampelideae</taxon>
        <taxon>Stephania</taxon>
    </lineage>
</organism>